<reference evidence="2" key="1">
    <citation type="submission" date="2020-10" db="EMBL/GenBank/DDBJ databases">
        <authorList>
            <person name="Castelo-Branco R."/>
            <person name="Eusebio N."/>
            <person name="Adriana R."/>
            <person name="Vieira A."/>
            <person name="Brugerolle De Fraissinette N."/>
            <person name="Rezende De Castro R."/>
            <person name="Schneider M.P."/>
            <person name="Vasconcelos V."/>
            <person name="Leao P.N."/>
        </authorList>
    </citation>
    <scope>NUCLEOTIDE SEQUENCE</scope>
    <source>
        <strain evidence="2">LEGE 11467</strain>
    </source>
</reference>
<organism evidence="2 3">
    <name type="scientific">Zarconia navalis LEGE 11467</name>
    <dbReference type="NCBI Taxonomy" id="1828826"/>
    <lineage>
        <taxon>Bacteria</taxon>
        <taxon>Bacillati</taxon>
        <taxon>Cyanobacteriota</taxon>
        <taxon>Cyanophyceae</taxon>
        <taxon>Oscillatoriophycideae</taxon>
        <taxon>Oscillatoriales</taxon>
        <taxon>Oscillatoriales incertae sedis</taxon>
        <taxon>Zarconia</taxon>
        <taxon>Zarconia navalis</taxon>
    </lineage>
</organism>
<keyword evidence="2" id="KW-0255">Endonuclease</keyword>
<dbReference type="SUPFAM" id="SSF52980">
    <property type="entry name" value="Restriction endonuclease-like"/>
    <property type="match status" value="1"/>
</dbReference>
<accession>A0A928Z7G2</accession>
<dbReference type="EMBL" id="JADEXN010000022">
    <property type="protein sequence ID" value="MBE9039653.1"/>
    <property type="molecule type" value="Genomic_DNA"/>
</dbReference>
<evidence type="ECO:0000313" key="2">
    <source>
        <dbReference type="EMBL" id="MBE9039653.1"/>
    </source>
</evidence>
<dbReference type="Gene3D" id="3.90.1570.10">
    <property type="entry name" value="tt1808, chain A"/>
    <property type="match status" value="1"/>
</dbReference>
<evidence type="ECO:0000313" key="3">
    <source>
        <dbReference type="Proteomes" id="UP000621799"/>
    </source>
</evidence>
<dbReference type="InterPro" id="IPR008538">
    <property type="entry name" value="Uma2"/>
</dbReference>
<keyword evidence="2" id="KW-0378">Hydrolase</keyword>
<evidence type="ECO:0000259" key="1">
    <source>
        <dbReference type="Pfam" id="PF05685"/>
    </source>
</evidence>
<gene>
    <name evidence="2" type="ORF">IQ235_02440</name>
</gene>
<dbReference type="RefSeq" id="WP_264319912.1">
    <property type="nucleotide sequence ID" value="NZ_JADEXN010000022.1"/>
</dbReference>
<feature type="domain" description="Putative restriction endonuclease" evidence="1">
    <location>
        <begin position="11"/>
        <end position="189"/>
    </location>
</feature>
<dbReference type="PANTHER" id="PTHR34107:SF2">
    <property type="entry name" value="SLL0888 PROTEIN"/>
    <property type="match status" value="1"/>
</dbReference>
<protein>
    <submittedName>
        <fullName evidence="2">Uma2 family endonuclease</fullName>
    </submittedName>
</protein>
<dbReference type="Pfam" id="PF05685">
    <property type="entry name" value="Uma2"/>
    <property type="match status" value="1"/>
</dbReference>
<dbReference type="GO" id="GO:0004519">
    <property type="term" value="F:endonuclease activity"/>
    <property type="evidence" value="ECO:0007669"/>
    <property type="project" value="UniProtKB-KW"/>
</dbReference>
<dbReference type="CDD" id="cd06260">
    <property type="entry name" value="DUF820-like"/>
    <property type="match status" value="1"/>
</dbReference>
<dbReference type="AlphaFoldDB" id="A0A928Z7G2"/>
<name>A0A928Z7G2_9CYAN</name>
<proteinExistence type="predicted"/>
<dbReference type="Proteomes" id="UP000621799">
    <property type="component" value="Unassembled WGS sequence"/>
</dbReference>
<keyword evidence="2" id="KW-0540">Nuclease</keyword>
<dbReference type="InterPro" id="IPR012296">
    <property type="entry name" value="Nuclease_put_TT1808"/>
</dbReference>
<sequence>MVTTQPQKLTFEEYLAYEDDTENRYELIDGELVLLPPESGINDWIARYLFFSLASSGLIPPPLIAIHTCELQVPVLQPGEAANRYPDLVVLRQEHWELTQKRLTITLEMPPPRLVVEVVSPGKTSRERDYQRKCAQYEATGIPEYWIVDTQQEQVTVLCLEEGRYIEVGVFGQEAAIISPTFAQLKLTVKQIFSSGLG</sequence>
<dbReference type="InterPro" id="IPR011335">
    <property type="entry name" value="Restrct_endonuc-II-like"/>
</dbReference>
<comment type="caution">
    <text evidence="2">The sequence shown here is derived from an EMBL/GenBank/DDBJ whole genome shotgun (WGS) entry which is preliminary data.</text>
</comment>
<keyword evidence="3" id="KW-1185">Reference proteome</keyword>
<dbReference type="PANTHER" id="PTHR34107">
    <property type="entry name" value="SLL0198 PROTEIN-RELATED"/>
    <property type="match status" value="1"/>
</dbReference>